<dbReference type="PANTHER" id="PTHR10994">
    <property type="entry name" value="RETICULON"/>
    <property type="match status" value="1"/>
</dbReference>
<feature type="domain" description="Reticulon" evidence="7">
    <location>
        <begin position="14"/>
        <end position="201"/>
    </location>
</feature>
<evidence type="ECO:0000313" key="9">
    <source>
        <dbReference type="Proteomes" id="UP001054857"/>
    </source>
</evidence>
<evidence type="ECO:0000256" key="5">
    <source>
        <dbReference type="ARBA" id="ARBA00023136"/>
    </source>
</evidence>
<keyword evidence="2 6" id="KW-0812">Transmembrane</keyword>
<dbReference type="AlphaFoldDB" id="A0AAD3DVZ3"/>
<feature type="transmembrane region" description="Helical" evidence="6">
    <location>
        <begin position="135"/>
        <end position="155"/>
    </location>
</feature>
<dbReference type="InterPro" id="IPR003388">
    <property type="entry name" value="Reticulon"/>
</dbReference>
<dbReference type="EMBL" id="BMAR01000027">
    <property type="protein sequence ID" value="GFR49031.1"/>
    <property type="molecule type" value="Genomic_DNA"/>
</dbReference>
<accession>A0AAD3DVZ3</accession>
<organism evidence="8 9">
    <name type="scientific">Astrephomene gubernaculifera</name>
    <dbReference type="NCBI Taxonomy" id="47775"/>
    <lineage>
        <taxon>Eukaryota</taxon>
        <taxon>Viridiplantae</taxon>
        <taxon>Chlorophyta</taxon>
        <taxon>core chlorophytes</taxon>
        <taxon>Chlorophyceae</taxon>
        <taxon>CS clade</taxon>
        <taxon>Chlamydomonadales</taxon>
        <taxon>Astrephomenaceae</taxon>
        <taxon>Astrephomene</taxon>
    </lineage>
</organism>
<evidence type="ECO:0000256" key="4">
    <source>
        <dbReference type="ARBA" id="ARBA00022989"/>
    </source>
</evidence>
<keyword evidence="9" id="KW-1185">Reference proteome</keyword>
<comment type="caution">
    <text evidence="8">The sequence shown here is derived from an EMBL/GenBank/DDBJ whole genome shotgun (WGS) entry which is preliminary data.</text>
</comment>
<evidence type="ECO:0000256" key="2">
    <source>
        <dbReference type="ARBA" id="ARBA00022692"/>
    </source>
</evidence>
<sequence>MTHAVHLPFVSKKVEDLALWRDVKSSGAVFGGATAAYLAFLLNPFPAVTIVCYLVAIASLAAFLWSQMGHLVGRSGPPVPALMLRGLTEEEARNIAYEMLPVVNRALATVGVLASGKDLKMSLLVACGSYAAARIFAVISPVTLAYLVLLLGFTLPKAYEAKQSEVDRAVATARAKMDETAAKLHEVVGRIPKASPAKKTE</sequence>
<reference evidence="8 9" key="1">
    <citation type="journal article" date="2021" name="Sci. Rep.">
        <title>Genome sequencing of the multicellular alga Astrephomene provides insights into convergent evolution of germ-soma differentiation.</title>
        <authorList>
            <person name="Yamashita S."/>
            <person name="Yamamoto K."/>
            <person name="Matsuzaki R."/>
            <person name="Suzuki S."/>
            <person name="Yamaguchi H."/>
            <person name="Hirooka S."/>
            <person name="Minakuchi Y."/>
            <person name="Miyagishima S."/>
            <person name="Kawachi M."/>
            <person name="Toyoda A."/>
            <person name="Nozaki H."/>
        </authorList>
    </citation>
    <scope>NUCLEOTIDE SEQUENCE [LARGE SCALE GENOMIC DNA]</scope>
    <source>
        <strain evidence="8 9">NIES-4017</strain>
    </source>
</reference>
<dbReference type="Pfam" id="PF02453">
    <property type="entry name" value="Reticulon"/>
    <property type="match status" value="1"/>
</dbReference>
<dbReference type="PROSITE" id="PS50845">
    <property type="entry name" value="RETICULON"/>
    <property type="match status" value="1"/>
</dbReference>
<evidence type="ECO:0000259" key="7">
    <source>
        <dbReference type="PROSITE" id="PS50845"/>
    </source>
</evidence>
<comment type="subcellular location">
    <subcellularLocation>
        <location evidence="1 6">Endoplasmic reticulum membrane</location>
        <topology evidence="1 6">Multi-pass membrane protein</topology>
    </subcellularLocation>
</comment>
<keyword evidence="5 6" id="KW-0472">Membrane</keyword>
<protein>
    <recommendedName>
        <fullName evidence="6">Reticulon-like protein</fullName>
    </recommendedName>
</protein>
<keyword evidence="4 6" id="KW-1133">Transmembrane helix</keyword>
<evidence type="ECO:0000256" key="6">
    <source>
        <dbReference type="RuleBase" id="RU363132"/>
    </source>
</evidence>
<proteinExistence type="predicted"/>
<dbReference type="GO" id="GO:0009617">
    <property type="term" value="P:response to bacterium"/>
    <property type="evidence" value="ECO:0007669"/>
    <property type="project" value="InterPro"/>
</dbReference>
<feature type="transmembrane region" description="Helical" evidence="6">
    <location>
        <begin position="45"/>
        <end position="65"/>
    </location>
</feature>
<evidence type="ECO:0000256" key="1">
    <source>
        <dbReference type="ARBA" id="ARBA00004477"/>
    </source>
</evidence>
<dbReference type="GO" id="GO:0005789">
    <property type="term" value="C:endoplasmic reticulum membrane"/>
    <property type="evidence" value="ECO:0007669"/>
    <property type="project" value="UniProtKB-SubCell"/>
</dbReference>
<dbReference type="PANTHER" id="PTHR10994:SF193">
    <property type="entry name" value="RETICULON-LIKE PROTEIN"/>
    <property type="match status" value="1"/>
</dbReference>
<name>A0AAD3DVZ3_9CHLO</name>
<evidence type="ECO:0000313" key="8">
    <source>
        <dbReference type="EMBL" id="GFR49031.1"/>
    </source>
</evidence>
<gene>
    <name evidence="8" type="ORF">Agub_g11053</name>
</gene>
<keyword evidence="3 6" id="KW-0256">Endoplasmic reticulum</keyword>
<evidence type="ECO:0000256" key="3">
    <source>
        <dbReference type="ARBA" id="ARBA00022824"/>
    </source>
</evidence>
<dbReference type="InterPro" id="IPR045064">
    <property type="entry name" value="Reticulon-like"/>
</dbReference>
<dbReference type="Proteomes" id="UP001054857">
    <property type="component" value="Unassembled WGS sequence"/>
</dbReference>